<dbReference type="STRING" id="716544.wcw_0012"/>
<dbReference type="PANTHER" id="PTHR43281">
    <property type="entry name" value="FARNESYL DIPHOSPHATE SYNTHASE"/>
    <property type="match status" value="1"/>
</dbReference>
<dbReference type="GO" id="GO:0004337">
    <property type="term" value="F:(2E,6E)-farnesyl diphosphate synthase activity"/>
    <property type="evidence" value="ECO:0007669"/>
    <property type="project" value="UniProtKB-EC"/>
</dbReference>
<evidence type="ECO:0000313" key="9">
    <source>
        <dbReference type="Proteomes" id="UP000001505"/>
    </source>
</evidence>
<evidence type="ECO:0000256" key="3">
    <source>
        <dbReference type="ARBA" id="ARBA00022679"/>
    </source>
</evidence>
<reference evidence="8 9" key="1">
    <citation type="journal article" date="2010" name="PLoS ONE">
        <title>The Waddlia genome: a window into chlamydial biology.</title>
        <authorList>
            <person name="Bertelli C."/>
            <person name="Collyn F."/>
            <person name="Croxatto A."/>
            <person name="Ruckert C."/>
            <person name="Polkinghorne A."/>
            <person name="Kebbi-Beghdadi C."/>
            <person name="Goesmann A."/>
            <person name="Vaughan L."/>
            <person name="Greub G."/>
        </authorList>
    </citation>
    <scope>NUCLEOTIDE SEQUENCE [LARGE SCALE GENOMIC DNA]</scope>
    <source>
        <strain evidence="9">ATCC VR-1470 / WSU 86-1044</strain>
    </source>
</reference>
<dbReference type="Gene3D" id="1.10.600.10">
    <property type="entry name" value="Farnesyl Diphosphate Synthase"/>
    <property type="match status" value="1"/>
</dbReference>
<dbReference type="GO" id="GO:0008299">
    <property type="term" value="P:isoprenoid biosynthetic process"/>
    <property type="evidence" value="ECO:0007669"/>
    <property type="project" value="UniProtKB-KW"/>
</dbReference>
<evidence type="ECO:0000313" key="8">
    <source>
        <dbReference type="EMBL" id="ADI37389.1"/>
    </source>
</evidence>
<dbReference type="PANTHER" id="PTHR43281:SF1">
    <property type="entry name" value="FARNESYL DIPHOSPHATE SYNTHASE"/>
    <property type="match status" value="1"/>
</dbReference>
<dbReference type="InterPro" id="IPR008949">
    <property type="entry name" value="Isoprenoid_synthase_dom_sf"/>
</dbReference>
<name>D6YTC8_WADCW</name>
<comment type="cofactor">
    <cofactor evidence="1">
        <name>Mg(2+)</name>
        <dbReference type="ChEBI" id="CHEBI:18420"/>
    </cofactor>
</comment>
<dbReference type="EMBL" id="CP001928">
    <property type="protein sequence ID" value="ADI37389.1"/>
    <property type="molecule type" value="Genomic_DNA"/>
</dbReference>
<sequence>MLSLPQCFWISLSRNENEDGKMMKKSIETNSLLTAYVKKVDTAIENHLDLLGPPSPVRDACAYALSTGGKRVRPSITLMVADALGGMGDVTLSALSIEYFHTASLVVDDMPSMDNDDERRSQPSVHKKFGEAAALLVSYGLIGAGYGMIAENGRLLLDQNIFFADSVDLRCRLALENASFNTGLNGATGGQFLDIRPPDLSTETLKKIIHMKTSSLFEVAFVNGWLFGGGALEKLDQVKQAAAHFGLAFQIADDLGDMEQDLRNKREVNLANVFSKDKAVDMFHGELQSFHLILKDLGLDEEFFSVLTDSLKASF</sequence>
<dbReference type="KEGG" id="wch:wcw_0012"/>
<dbReference type="GO" id="GO:0046872">
    <property type="term" value="F:metal ion binding"/>
    <property type="evidence" value="ECO:0007669"/>
    <property type="project" value="UniProtKB-KW"/>
</dbReference>
<evidence type="ECO:0000256" key="2">
    <source>
        <dbReference type="ARBA" id="ARBA00006706"/>
    </source>
</evidence>
<dbReference type="EC" id="2.5.1.10" evidence="8"/>
<evidence type="ECO:0000256" key="1">
    <source>
        <dbReference type="ARBA" id="ARBA00001946"/>
    </source>
</evidence>
<dbReference type="eggNOG" id="COG0142">
    <property type="taxonomic scope" value="Bacteria"/>
</dbReference>
<comment type="similarity">
    <text evidence="2 7">Belongs to the FPP/GGPP synthase family.</text>
</comment>
<dbReference type="Proteomes" id="UP000001505">
    <property type="component" value="Chromosome"/>
</dbReference>
<keyword evidence="4" id="KW-0479">Metal-binding</keyword>
<evidence type="ECO:0000256" key="6">
    <source>
        <dbReference type="ARBA" id="ARBA00023229"/>
    </source>
</evidence>
<keyword evidence="9" id="KW-1185">Reference proteome</keyword>
<dbReference type="HOGENOM" id="CLU_014015_0_1_0"/>
<accession>D6YTC8</accession>
<dbReference type="Pfam" id="PF00348">
    <property type="entry name" value="polyprenyl_synt"/>
    <property type="match status" value="1"/>
</dbReference>
<dbReference type="PROSITE" id="PS00444">
    <property type="entry name" value="POLYPRENYL_SYNTHASE_2"/>
    <property type="match status" value="1"/>
</dbReference>
<organism evidence="8 9">
    <name type="scientific">Waddlia chondrophila (strain ATCC VR-1470 / WSU 86-1044)</name>
    <dbReference type="NCBI Taxonomy" id="716544"/>
    <lineage>
        <taxon>Bacteria</taxon>
        <taxon>Pseudomonadati</taxon>
        <taxon>Chlamydiota</taxon>
        <taxon>Chlamydiia</taxon>
        <taxon>Parachlamydiales</taxon>
        <taxon>Waddliaceae</taxon>
        <taxon>Waddlia</taxon>
    </lineage>
</organism>
<keyword evidence="3 7" id="KW-0808">Transferase</keyword>
<dbReference type="OrthoDB" id="9805316at2"/>
<dbReference type="InterPro" id="IPR000092">
    <property type="entry name" value="Polyprenyl_synt"/>
</dbReference>
<evidence type="ECO:0000256" key="7">
    <source>
        <dbReference type="RuleBase" id="RU004466"/>
    </source>
</evidence>
<dbReference type="AlphaFoldDB" id="D6YTC8"/>
<evidence type="ECO:0000256" key="4">
    <source>
        <dbReference type="ARBA" id="ARBA00022723"/>
    </source>
</evidence>
<dbReference type="InterPro" id="IPR033749">
    <property type="entry name" value="Polyprenyl_synt_CS"/>
</dbReference>
<keyword evidence="6" id="KW-0414">Isoprene biosynthesis</keyword>
<keyword evidence="5" id="KW-0460">Magnesium</keyword>
<evidence type="ECO:0000256" key="5">
    <source>
        <dbReference type="ARBA" id="ARBA00022842"/>
    </source>
</evidence>
<protein>
    <submittedName>
        <fullName evidence="8">Putative geranyltranstransferase</fullName>
        <ecNumber evidence="8">2.5.1.10</ecNumber>
    </submittedName>
</protein>
<proteinExistence type="inferred from homology"/>
<dbReference type="SUPFAM" id="SSF48576">
    <property type="entry name" value="Terpenoid synthases"/>
    <property type="match status" value="1"/>
</dbReference>
<gene>
    <name evidence="8" type="primary">ispA</name>
    <name evidence="8" type="ordered locus">wcw_0012</name>
</gene>